<dbReference type="SUPFAM" id="SSF51735">
    <property type="entry name" value="NAD(P)-binding Rossmann-fold domains"/>
    <property type="match status" value="1"/>
</dbReference>
<evidence type="ECO:0000313" key="1">
    <source>
        <dbReference type="EMBL" id="GLZ75646.1"/>
    </source>
</evidence>
<keyword evidence="2" id="KW-1185">Reference proteome</keyword>
<dbReference type="RefSeq" id="WP_285660884.1">
    <property type="nucleotide sequence ID" value="NZ_BSTX01000001.1"/>
</dbReference>
<dbReference type="Proteomes" id="UP001165079">
    <property type="component" value="Unassembled WGS sequence"/>
</dbReference>
<dbReference type="PIRSF" id="PIRSF001439">
    <property type="entry name" value="CryM"/>
    <property type="match status" value="1"/>
</dbReference>
<organism evidence="1 2">
    <name type="scientific">Actinorhabdospora filicis</name>
    <dbReference type="NCBI Taxonomy" id="1785913"/>
    <lineage>
        <taxon>Bacteria</taxon>
        <taxon>Bacillati</taxon>
        <taxon>Actinomycetota</taxon>
        <taxon>Actinomycetes</taxon>
        <taxon>Micromonosporales</taxon>
        <taxon>Micromonosporaceae</taxon>
        <taxon>Actinorhabdospora</taxon>
    </lineage>
</organism>
<dbReference type="InterPro" id="IPR003462">
    <property type="entry name" value="ODC_Mu_crystall"/>
</dbReference>
<dbReference type="EMBL" id="BSTX01000001">
    <property type="protein sequence ID" value="GLZ75646.1"/>
    <property type="molecule type" value="Genomic_DNA"/>
</dbReference>
<gene>
    <name evidence="1" type="ORF">Afil01_04530</name>
</gene>
<accession>A0A9W6SHM5</accession>
<evidence type="ECO:0000313" key="2">
    <source>
        <dbReference type="Proteomes" id="UP001165079"/>
    </source>
</evidence>
<dbReference type="PANTHER" id="PTHR13812">
    <property type="entry name" value="KETIMINE REDUCTASE MU-CRYSTALLIN"/>
    <property type="match status" value="1"/>
</dbReference>
<protein>
    <submittedName>
        <fullName evidence="1">Ornithine cyclodeaminase</fullName>
    </submittedName>
</protein>
<dbReference type="InterPro" id="IPR023401">
    <property type="entry name" value="ODC_N"/>
</dbReference>
<reference evidence="1" key="1">
    <citation type="submission" date="2023-03" db="EMBL/GenBank/DDBJ databases">
        <title>Actinorhabdospora filicis NBRC 111898.</title>
        <authorList>
            <person name="Ichikawa N."/>
            <person name="Sato H."/>
            <person name="Tonouchi N."/>
        </authorList>
    </citation>
    <scope>NUCLEOTIDE SEQUENCE</scope>
    <source>
        <strain evidence="1">NBRC 111898</strain>
    </source>
</reference>
<dbReference type="PANTHER" id="PTHR13812:SF19">
    <property type="entry name" value="KETIMINE REDUCTASE MU-CRYSTALLIN"/>
    <property type="match status" value="1"/>
</dbReference>
<proteinExistence type="predicted"/>
<name>A0A9W6SHM5_9ACTN</name>
<dbReference type="AlphaFoldDB" id="A0A9W6SHM5"/>
<dbReference type="GO" id="GO:0005737">
    <property type="term" value="C:cytoplasm"/>
    <property type="evidence" value="ECO:0007669"/>
    <property type="project" value="TreeGrafter"/>
</dbReference>
<dbReference type="Gene3D" id="3.40.50.720">
    <property type="entry name" value="NAD(P)-binding Rossmann-like Domain"/>
    <property type="match status" value="1"/>
</dbReference>
<comment type="caution">
    <text evidence="1">The sequence shown here is derived from an EMBL/GenBank/DDBJ whole genome shotgun (WGS) entry which is preliminary data.</text>
</comment>
<dbReference type="Gene3D" id="3.30.1780.10">
    <property type="entry name" value="ornithine cyclodeaminase, domain 1"/>
    <property type="match status" value="1"/>
</dbReference>
<dbReference type="Pfam" id="PF02423">
    <property type="entry name" value="OCD_Mu_crystall"/>
    <property type="match status" value="1"/>
</dbReference>
<dbReference type="InterPro" id="IPR036291">
    <property type="entry name" value="NAD(P)-bd_dom_sf"/>
</dbReference>
<sequence length="316" mass="32001">MTVLLNRSAVSSLLDPGAVLHALREGFVAESPVPPLRARTDLPGPGTAVAQLPGLVAGVPAYTVKVNAKFPAAAPALRGVVCLHDLADGALLALLDSAAVTAWRTGLAAALATDVLAAPGAGSVAVIGAGAQARVVLQGLSRLRTLTRLTVCDVDRSRAMAFALEHETLLGVPVEVADTPAKAATLASVVITATWSREPFLDADDLRPGMHVTALGADEPGKSELTADALTAGRTFVDDLGLAVATGALGNAGLGAGAAAATIGQVLRGDRAGRVTPIDVTVYAPVGLPWQDLALAWPVYRAALGAGRYPEVDFLA</sequence>